<dbReference type="Gene3D" id="3.40.640.10">
    <property type="entry name" value="Type I PLP-dependent aspartate aminotransferase-like (Major domain)"/>
    <property type="match status" value="1"/>
</dbReference>
<organism evidence="3">
    <name type="scientific">Micromonas pusilla</name>
    <name type="common">Picoplanktonic green alga</name>
    <name type="synonym">Chromulina pusilla</name>
    <dbReference type="NCBI Taxonomy" id="38833"/>
    <lineage>
        <taxon>Eukaryota</taxon>
        <taxon>Viridiplantae</taxon>
        <taxon>Chlorophyta</taxon>
        <taxon>Mamiellophyceae</taxon>
        <taxon>Mamiellales</taxon>
        <taxon>Mamiellaceae</taxon>
        <taxon>Micromonas</taxon>
    </lineage>
</organism>
<name>A0A7R9TKB0_MICPS</name>
<dbReference type="SUPFAM" id="SSF53383">
    <property type="entry name" value="PLP-dependent transferases"/>
    <property type="match status" value="1"/>
</dbReference>
<accession>A0A7R9TKB0</accession>
<evidence type="ECO:0000259" key="2">
    <source>
        <dbReference type="Pfam" id="PF00266"/>
    </source>
</evidence>
<sequence length="627" mass="69102">MLGTVARRKLLAGKFGGDLVASEEWRPNCNSRNTRALGTNASLKRVYSLHVIPEAIPGPLLGSKSMRDLFFVRDDTINFSASYGTPVRQVLEKQWAYHVECEKSPHDWMLGGAAAKMQSTRKKLARYVKARKEDLALVENCTAATTAVVRAVRIRPGDTIIHLSTAYGMVKNCIAQHAASAGATVLELKVDLANNTSLLTSHNFFPLEVRLGLMIDEVQKNCSRVALVSLDYIASCPGVVLPVHALARHCRERKVPVLLDGAHVLGQIQIDCQALEASGVTYMMADAHKWLYAPKGSAMLWVTESAQGNCFPSAIGAVCSNSPTTNFKEEVVYGLSKFERRFQYTGTRDYTPLISICDAIDFRKYLCDSAILGYNHGLTVWAQEWLASLWNTETLVPARYSAFMAHVRVPVHSAKAAMLVSCTLKDECAIHTLSFPLPARTHLCETEPTSWVRPCMQLFLCRADVQYFGLNVLELARKGNAAAKAMGFWQEKMSSRLIFSPTSRVLAHTVTVGFSVSSTNSLRQVNAKPCKKVAGSDATSPVLVAFGKSRAVISTLSDSFSGASIPALKEEEEVPFLQNDESFEDPARKYSDSHDFVDDFYDRKRNLYLAKSPVSVFDVGNFTSVKS</sequence>
<dbReference type="Pfam" id="PF00266">
    <property type="entry name" value="Aminotran_5"/>
    <property type="match status" value="1"/>
</dbReference>
<dbReference type="InterPro" id="IPR000192">
    <property type="entry name" value="Aminotrans_V_dom"/>
</dbReference>
<dbReference type="AlphaFoldDB" id="A0A7R9TKB0"/>
<evidence type="ECO:0000256" key="1">
    <source>
        <dbReference type="ARBA" id="ARBA00022898"/>
    </source>
</evidence>
<dbReference type="InterPro" id="IPR015421">
    <property type="entry name" value="PyrdxlP-dep_Trfase_major"/>
</dbReference>
<evidence type="ECO:0000313" key="3">
    <source>
        <dbReference type="EMBL" id="CAD8238060.1"/>
    </source>
</evidence>
<dbReference type="PANTHER" id="PTHR43092:SF2">
    <property type="entry name" value="HERCYNYLCYSTEINE SULFOXIDE LYASE"/>
    <property type="match status" value="1"/>
</dbReference>
<feature type="domain" description="Aminotransferase class V" evidence="2">
    <location>
        <begin position="112"/>
        <end position="423"/>
    </location>
</feature>
<dbReference type="EMBL" id="HBDY01008098">
    <property type="protein sequence ID" value="CAD8238060.1"/>
    <property type="molecule type" value="Transcribed_RNA"/>
</dbReference>
<reference evidence="3" key="1">
    <citation type="submission" date="2021-01" db="EMBL/GenBank/DDBJ databases">
        <authorList>
            <person name="Corre E."/>
            <person name="Pelletier E."/>
            <person name="Niang G."/>
            <person name="Scheremetjew M."/>
            <person name="Finn R."/>
            <person name="Kale V."/>
            <person name="Holt S."/>
            <person name="Cochrane G."/>
            <person name="Meng A."/>
            <person name="Brown T."/>
            <person name="Cohen L."/>
        </authorList>
    </citation>
    <scope>NUCLEOTIDE SEQUENCE</scope>
    <source>
        <strain evidence="3">RCC1614</strain>
    </source>
</reference>
<keyword evidence="1" id="KW-0663">Pyridoxal phosphate</keyword>
<dbReference type="InterPro" id="IPR015424">
    <property type="entry name" value="PyrdxlP-dep_Trfase"/>
</dbReference>
<gene>
    <name evidence="3" type="ORF">MPUS1402_LOCUS5997</name>
</gene>
<protein>
    <recommendedName>
        <fullName evidence="2">Aminotransferase class V domain-containing protein</fullName>
    </recommendedName>
</protein>
<dbReference type="PANTHER" id="PTHR43092">
    <property type="entry name" value="L-CYSTEINE DESULFHYDRASE"/>
    <property type="match status" value="1"/>
</dbReference>
<proteinExistence type="predicted"/>